<dbReference type="PROSITE" id="PS51196">
    <property type="entry name" value="SECA_MOTOR_DEAD"/>
    <property type="match status" value="1"/>
</dbReference>
<evidence type="ECO:0000256" key="5">
    <source>
        <dbReference type="SAM" id="Phobius"/>
    </source>
</evidence>
<keyword evidence="5" id="KW-1133">Transmembrane helix</keyword>
<feature type="domain" description="Helicase ATP-binding" evidence="6">
    <location>
        <begin position="1619"/>
        <end position="1754"/>
    </location>
</feature>
<feature type="domain" description="SecA family profile" evidence="8">
    <location>
        <begin position="1473"/>
        <end position="2219"/>
    </location>
</feature>
<dbReference type="GO" id="GO:0017038">
    <property type="term" value="P:protein import"/>
    <property type="evidence" value="ECO:0007669"/>
    <property type="project" value="InterPro"/>
</dbReference>
<dbReference type="SUPFAM" id="SSF52540">
    <property type="entry name" value="P-loop containing nucleoside triphosphate hydrolases"/>
    <property type="match status" value="2"/>
</dbReference>
<feature type="domain" description="Helicase C-terminal" evidence="7">
    <location>
        <begin position="2045"/>
        <end position="2231"/>
    </location>
</feature>
<organism evidence="9 10">
    <name type="scientific">Plectus sambesii</name>
    <dbReference type="NCBI Taxonomy" id="2011161"/>
    <lineage>
        <taxon>Eukaryota</taxon>
        <taxon>Metazoa</taxon>
        <taxon>Ecdysozoa</taxon>
        <taxon>Nematoda</taxon>
        <taxon>Chromadorea</taxon>
        <taxon>Plectida</taxon>
        <taxon>Plectina</taxon>
        <taxon>Plectoidea</taxon>
        <taxon>Plectidae</taxon>
        <taxon>Plectus</taxon>
    </lineage>
</organism>
<evidence type="ECO:0000313" key="10">
    <source>
        <dbReference type="WBParaSite" id="PSAMB.scaffold913size38694.g9666.t1"/>
    </source>
</evidence>
<evidence type="ECO:0000259" key="8">
    <source>
        <dbReference type="PROSITE" id="PS51196"/>
    </source>
</evidence>
<feature type="compositionally biased region" description="Acidic residues" evidence="4">
    <location>
        <begin position="3223"/>
        <end position="3233"/>
    </location>
</feature>
<dbReference type="GO" id="GO:0005524">
    <property type="term" value="F:ATP binding"/>
    <property type="evidence" value="ECO:0007669"/>
    <property type="project" value="InterPro"/>
</dbReference>
<feature type="transmembrane region" description="Helical" evidence="5">
    <location>
        <begin position="2954"/>
        <end position="2982"/>
    </location>
</feature>
<evidence type="ECO:0000259" key="7">
    <source>
        <dbReference type="PROSITE" id="PS51194"/>
    </source>
</evidence>
<dbReference type="Gene3D" id="3.40.50.300">
    <property type="entry name" value="P-loop containing nucleotide triphosphate hydrolases"/>
    <property type="match status" value="3"/>
</dbReference>
<protein>
    <submittedName>
        <fullName evidence="10">Chloroplast protein-transporting ATPase</fullName>
    </submittedName>
</protein>
<dbReference type="PANTHER" id="PTHR30612">
    <property type="entry name" value="SECA INNER MEMBRANE COMPONENT OF SEC PROTEIN SECRETION SYSTEM"/>
    <property type="match status" value="1"/>
</dbReference>
<evidence type="ECO:0000256" key="2">
    <source>
        <dbReference type="ARBA" id="ARBA00022927"/>
    </source>
</evidence>
<dbReference type="InterPro" id="IPR027417">
    <property type="entry name" value="P-loop_NTPase"/>
</dbReference>
<dbReference type="InterPro" id="IPR014018">
    <property type="entry name" value="SecA_motor_DEAD"/>
</dbReference>
<dbReference type="Gene3D" id="3.90.1440.10">
    <property type="entry name" value="SecA, preprotein cross-linking domain"/>
    <property type="match status" value="1"/>
</dbReference>
<dbReference type="PANTHER" id="PTHR30612:SF0">
    <property type="entry name" value="CHLOROPLAST PROTEIN-TRANSPORTING ATPASE"/>
    <property type="match status" value="1"/>
</dbReference>
<dbReference type="PROSITE" id="PS51194">
    <property type="entry name" value="HELICASE_CTER"/>
    <property type="match status" value="1"/>
</dbReference>
<sequence>MPSVSAEELLLYAKTAALADDNGNDVRAELFSLAMEEDDKVNAYFREQYKASVLEHCKAMVKIEMERIVAAGNANFIRRAKRQKQSLLEMTEFCKFNTRLRSKGVDLDKECITWDGELSKLFDLLVSRFAPQGPEDALKLVIVQWLRSGEMSWEIFQQWHAWHTRGVDLCTLRQVEWAQATPRDIIFGDFKRALAAMPTDDFVIKEDLQEQLSVLLEQPKFKTTGDSKCKTLVVEGPTVYLSQVKARVEEYLEDKSVIEVNIFAWDVLQVDTDLTAMHWHGKNLCVVSEKVNVMGTSTIDVSGTGYAQVKSKAAKGTAGTASAPGGKGHDGEDGHAGESSGNITIITKEMINASCLTLKLNGGNGEHGQSGGDGGDGVDGAGVTEEYLNEIKIKYDSLYRTSWIQFYEYTPKGCMSASRDTVKWEEYISKEFNDAAGRTIIYSVAKNRGWVYSLYELYFIIKGTDGTGGGPGGKNGCGGEGGNHGECTLINSDTNEALDTSEMFRVQVEKNMGKSGEDGDVGACGIFGTNGNDRGFIDRSAKESSYVPYGTNGNKRLTRKWDYSSGKYNRVDGYRKHYLKEAAHFTRIEEGDIPAVSSKQTRQKLEKKTQRCTWAETVAKKSIVTSSVMEKASEYFAAYNKRLSLATILQQCVKNVQDAQEIEQEEQESVEQQVTVIHKSPDEEDYGKRRGRRSTLNPVLYVKKLLANKNNETLGTAAQEVIDFFQIEFDNDHLQQISLRVIRIFAKFRRVMEHNIIRAVIAVIQQKTPDGLKYEELVRLHKNLTKSRHDKVALIKFRSKMSAFFTQYQNGNFDIDTSLALDNNTLRAITAIVNDVDNEDNNNTWRRYTLAENTSDVTARLFQEYPKNEVELDVLLEINTAFEKIDTAFAQYLGQFAQVDEFNWANNAAWDKLRKSFHLEQMTTKSDEKPEGADYGKNETAGSDMRNSELATEEEQPAKAKDKKSFFSNPFNSKEKTASLKDELSSIPSQIMSTLAPDRKPEFIDSVEELMETIAKSKDFYNNALEKLHTAFSTNREYTRRFGNVPKASQSAHENGAAALFLIRFYFQMRKLLTFNTHLLMCNLLFHRHVRHPIEMSQFARPETQAKRLTKLVKLIKKQKMNLSSQDCKKFMSEHGFHCAAFRYLLAITLNQRVQIYGNKDYSDVQLFEDWNCDGEQLVRFYSDGKCFYPIVPDLKLREMQTAREKARCEFEKDLSAKKQQLDALSWDYTREHDKNRFCSLFPEEYKDTVSEWVDCYVHAVGDGNMHLLRMLEQRITLDGCHISVVELQFVLTTTALLQSKYHVSADFILSLAASTSQTQLVDAFLYMRIEAAWRRRIDKRYRDEIINSLAFITNNRLKIMLGAKLAQQRRLNEATLLKVCLMLRHVAKNNQQLERMSLDEWIDVSERQNWSTINESMRELGSVGYYLTFLNHRKCADEPALRSLFTRKQHWQHLVIPEKLIAKIFFLIAYQEVDVNREYIDTLDHLLDLISKQVRSDCDNDNDVGGESDFGYRLLTNECKQKAVLDNIKTYAGATLEVLLSEKPRNMNTLTEMIVGIHDDDETKQKRREWIVSVAEGLRVREPVTAISTNVKLLHEIDEKLNKLHGVHLRDTQKMAILCAVESDKNLLSQVNTGEGKSYIVSAIAIMRAHQHGYVDVITSSPVLAQRDAEEMADLYRAMGISVGHNCDEEIEKRKLAYKCNVVYGDIGHFQRDHLLHHFYRKNILGDRMRVAVIVDEVDNMLLDNGNNMLYLSHNVAGLEMLDSLFVFIQRVVNAPILHGDRDKKQDGHEQFNSEHIRQQVKADLLGHMPQSDIAKMAVDDETRDHTERIWTKLIEQEVIDVDGFLMIATAEEFMTRRESVKQSLSAITTVSLASRIVTALTIVVNRERQIRVPRYLFDFCLRHLDQYIENCKRAMFIRHNEEYVVDIDHTGTSGDIQPKITIIDGNTGIDLVTSQWSEGLHQSVQLKHGCRLAPVSLKAVFVSNVSYLCGYKYINGLSGTLGSIEESKTLVDLYKADLIRLPTWRAKNFYEHVPLICTGERDWIDKIYTKVEDQVLASRSVLVICRTIADVLKIVDGLLDRYNQTPRRSIKMQECFENMVTYQREFDAFDFGDKTKLRPGRLLIATNLAGRGTDIKLSDELKATGGMHVIVSFLPENSRIEDQAFGRAARCGDPGSGQIIMLTKNTATDGQPPSVFQLKEFRDNAEVHRLQSMDRFYHYHTEIKETCLTRFQKHCTAALEKVSARRSDEALPDEHEVIYFALLDEWAMWLDEKSAAIKQCATNCNDNEKANIVASVDAFLRSHPIDSISQAIRWINAPHSLLSLGLIQISQEHFSTANQTFDSIIDRFPDCAGEAYYYKAMILQRDVRKVKNLPDLRKNKVTDRLVSLVPERVREAVDWTKKNIKDYIPDEQCEVDEMAKLDTEDFFLQARRTFMMRSEHKTHLNTIVSRLQIAAGPQLVCVSGFKEQTKETKDMYDCLISNIDDLIGHPVNASTFNVFGDEYENAVQFKLMQSAGYVTPTMMSHIIRPDQLEALKWKYMISKRNLLKIFDGILKDECPVKFYERIVFPQEDVLRKCQLPNREEFWTNLRISGCFEHEEPFYFIDELRSANVPEVKSFTQLKPLTMKQKQFGIHLSDENMETLTRYAVDSVHEAFTGHERRLAWLLETGQLVRNAIAIVDLDKCRGAKFMQNFDYFTERDLADFLEIGELEVRWILHNLINAGVLYARTLTLQKLDREASLDGVPEEFKATCVRILRSVELLRMDDVSNATLAKCLNVQSQETVERARQVLLEHKVLIDNTKVFYFQASNAISCSSLPTCMQANVEMFLYHRFSYTFAFNCLYKSLVLSVDEPSTRKEIMLPRWAHKEFLQSLVDYGIVHAPRCEVREREFIDDAKRVEEVEKKVKSRLFIKSGELIATKKYFKDERLRVCADVKMAALNNMRQVGKINENYSWIFWLALKVAFTIFMSWSLVGAVNLAITVVANYGTICAIALMVVAAVGTLLYFVQSYKAKYKTQTVHDEPLHEFTQIVDFHGKCIERLNVHKKNTILIDACNEMITSSANKLQEHICSKLHVPEAIFNTVKAQFSLMSGAEADLKAFIDAALDQPMSMKHVRNCMRDILAIESIGIQTDIFTLLKQHHEDGHFDRAVIIDKLHAIRSQTLNMKIPLLESLMDKFSEELVSAIQQEIEMGASVKRKQVRIWYKDEVADDRSSVSSDSEALSDNDEDEIEGSSRGEKSLPEILADYWRRSLITIVHFEIRKEVRDRLFAPTRKLIEGYIADSEISLRKVDDEQQFLRKQAEQKLHLEERAQNVLAHQNSRYITHDLQHIIAQHWKTTHSIPLLTLMIQYCHPLPVASVPFVAHALHKLVERHTAGFRGLLLFVQTTNGKYAIHETVKNADEEPGCETVVIILHHEYFYLTQSDYMRSAAERKKLKTNDVIQACVYNVLARKLRVADALLKLGETHFRKSVVEILNALENDEQGTV</sequence>
<proteinExistence type="predicted"/>
<reference evidence="10" key="1">
    <citation type="submission" date="2022-11" db="UniProtKB">
        <authorList>
            <consortium name="WormBaseParasite"/>
        </authorList>
    </citation>
    <scope>IDENTIFICATION</scope>
</reference>
<evidence type="ECO:0000256" key="4">
    <source>
        <dbReference type="SAM" id="MobiDB-lite"/>
    </source>
</evidence>
<evidence type="ECO:0000256" key="1">
    <source>
        <dbReference type="ARBA" id="ARBA00022490"/>
    </source>
</evidence>
<dbReference type="GO" id="GO:0006886">
    <property type="term" value="P:intracellular protein transport"/>
    <property type="evidence" value="ECO:0007669"/>
    <property type="project" value="InterPro"/>
</dbReference>
<keyword evidence="5" id="KW-0812">Transmembrane</keyword>
<dbReference type="GO" id="GO:0016020">
    <property type="term" value="C:membrane"/>
    <property type="evidence" value="ECO:0007669"/>
    <property type="project" value="InterPro"/>
</dbReference>
<accession>A0A914XMC0</accession>
<evidence type="ECO:0000256" key="3">
    <source>
        <dbReference type="ARBA" id="ARBA00023010"/>
    </source>
</evidence>
<feature type="transmembrane region" description="Helical" evidence="5">
    <location>
        <begin position="2988"/>
        <end position="3009"/>
    </location>
</feature>
<evidence type="ECO:0000259" key="6">
    <source>
        <dbReference type="PROSITE" id="PS51192"/>
    </source>
</evidence>
<dbReference type="GO" id="GO:0006605">
    <property type="term" value="P:protein targeting"/>
    <property type="evidence" value="ECO:0007669"/>
    <property type="project" value="InterPro"/>
</dbReference>
<keyword evidence="2" id="KW-0813">Transport</keyword>
<dbReference type="WBParaSite" id="PSAMB.scaffold913size38694.g9666.t1">
    <property type="protein sequence ID" value="PSAMB.scaffold913size38694.g9666.t1"/>
    <property type="gene ID" value="PSAMB.scaffold913size38694.g9666"/>
</dbReference>
<keyword evidence="2" id="KW-0653">Protein transport</keyword>
<dbReference type="InterPro" id="IPR001650">
    <property type="entry name" value="Helicase_C-like"/>
</dbReference>
<feature type="compositionally biased region" description="Basic and acidic residues" evidence="4">
    <location>
        <begin position="327"/>
        <end position="336"/>
    </location>
</feature>
<dbReference type="SMART" id="SM00957">
    <property type="entry name" value="SecA_DEAD"/>
    <property type="match status" value="1"/>
</dbReference>
<evidence type="ECO:0000313" key="9">
    <source>
        <dbReference type="Proteomes" id="UP000887566"/>
    </source>
</evidence>
<feature type="region of interest" description="Disordered" evidence="4">
    <location>
        <begin position="3216"/>
        <end position="3238"/>
    </location>
</feature>
<dbReference type="PROSITE" id="PS51192">
    <property type="entry name" value="HELICASE_ATP_BIND_1"/>
    <property type="match status" value="1"/>
</dbReference>
<feature type="compositionally biased region" description="Basic and acidic residues" evidence="4">
    <location>
        <begin position="956"/>
        <end position="965"/>
    </location>
</feature>
<dbReference type="Pfam" id="PF07517">
    <property type="entry name" value="SecA_DEAD"/>
    <property type="match status" value="1"/>
</dbReference>
<keyword evidence="9" id="KW-1185">Reference proteome</keyword>
<dbReference type="InterPro" id="IPR014001">
    <property type="entry name" value="Helicase_ATP-bd"/>
</dbReference>
<dbReference type="InterPro" id="IPR000185">
    <property type="entry name" value="SecA"/>
</dbReference>
<keyword evidence="1" id="KW-0963">Cytoplasm</keyword>
<keyword evidence="5" id="KW-0472">Membrane</keyword>
<feature type="region of interest" description="Disordered" evidence="4">
    <location>
        <begin position="317"/>
        <end position="339"/>
    </location>
</feature>
<feature type="compositionally biased region" description="Basic and acidic residues" evidence="4">
    <location>
        <begin position="925"/>
        <end position="937"/>
    </location>
</feature>
<name>A0A914XMC0_9BILA</name>
<dbReference type="Proteomes" id="UP000887566">
    <property type="component" value="Unplaced"/>
</dbReference>
<feature type="region of interest" description="Disordered" evidence="4">
    <location>
        <begin position="922"/>
        <end position="970"/>
    </location>
</feature>
<keyword evidence="3" id="KW-0811">Translocation</keyword>
<dbReference type="PRINTS" id="PR00906">
    <property type="entry name" value="SECA"/>
</dbReference>
<dbReference type="InterPro" id="IPR011115">
    <property type="entry name" value="SecA_DEAD"/>
</dbReference>